<sequence>MEALRPVPASRWNYGTPAWLTRLTLHLRLTMGRKAESKEIPVQVAVRIRPLLPKEQLRGHQTCLRGDPETKEVTLGHNRHFHFDTVLTESASQESVYAICVQPLVEAFFQGFNATVFAYGQTGSGKTYTIGEVTVSSINEDEQGVIPRAMAEAFRLMDENDLLDYTVRISYLEVYKEEFWDLLQVETASRDIQIREDDKGNIVLYGVKEIEVEGLDEVVSLLEMGNTAKHTGTTHINKTSSRSHTIFTVTMEQRRSTGRLTLQDKALVPVPGQVLTSKFHFVDLAGSERVVKTGSTGERLKESIQINSSLLALGNVISALGDPRRKGSHIPYRDSKITRILKDSLGGNAQTVMIACVSPSSSDFDESLTTLNYASRAQNIKNRAVVNCRKEAEPVAELRLQIKSLQRATEQRHRAETRIINRSDLAPKRPSQDRTTRLLAECSHYRTCTDAAYRLMTELQEEGNLTVDQILRVKEWLCVVESERSGLSSASGLDSGIESTSADDRNHQQEGHPKGSETVREDSLARLERQMERLEEENRDFLAALEDAMEQYKQQSDKLQEQQDLICELHKCLQVERPNSGVPELLQSLYLVQLGQRPHTAPMGAAQPPPWPKLGLPDHNKLCSPPDYSGTGHQSCPQDLESDDEIWRQELDQTPEEAAPEAEEEEEEGEREQTQPLYRRRNGIHWIREKISSNGGRERNKSNPVLMQEEPPEISKVAVDGRKPEPVNVGEGCSGKGSEWRLVQAQQKIRELAINIRMKEDLITELIKTALQLPLSPGSPESQKPAWSSSGKFRALSPVAGRHAQTMNKQYCQKICELEQEAEQVRVELGDSQRQLQELEGKEPRDAGEKRKLQEYRSKVAAAQSKAKVLQEKKQATERLASLSTRSETRVQELERHVQLMRQQQGQLQRRLREEVEQKRRLETEMHRGQHRVKELELKHEQHQKILRLKTEEIAAFQRKRRSGSNGSVISLEQQQKIEEQKKWLDSEIEKVLEQRRALEELEDELTKREAIVVKKEALLQEKSGLENKRLRSSQALNDDIMRVSSRLEYLEKELMQKNGQLCHSSGKDQQQIRQEINNLRQEKDQLLKQRLEIDKKLRQGTLLSPEEERILFQLDEAIEALDAAIEYKNESITCRQRVLRSSASLLSQCEMNLMAKLSYLSSSETRALLCKYFDKVVTLREDQHKQHIAFSELEMHLEEQQQLVLWLEVALERQRLEMDRRLTLQQKEHEQNIQLLLQQSQEHMEERQATSRLQLQGRIQALEKELAHSMWVNQELNQKLSMSHLGGMERNAAGDRPVSFRVQDNLSNNGMLEPLERHRDVLHAPLPATWRRSSQSSANIPMPEDLHQKDTDFLLRSGQAKEVSPPLSLAPVLKSRKELYRGALNGFPGLSCPAIIDVRKYPL</sequence>
<evidence type="ECO:0000313" key="2">
    <source>
        <dbReference type="Proteomes" id="UP000827872"/>
    </source>
</evidence>
<dbReference type="Proteomes" id="UP000827872">
    <property type="component" value="Linkage Group LG17"/>
</dbReference>
<accession>A0ACB8E6C1</accession>
<reference evidence="1" key="1">
    <citation type="submission" date="2021-08" db="EMBL/GenBank/DDBJ databases">
        <title>The first chromosome-level gecko genome reveals the dynamic sex chromosomes of Neotropical dwarf geckos (Sphaerodactylidae: Sphaerodactylus).</title>
        <authorList>
            <person name="Pinto B.J."/>
            <person name="Keating S.E."/>
            <person name="Gamble T."/>
        </authorList>
    </citation>
    <scope>NUCLEOTIDE SEQUENCE</scope>
    <source>
        <strain evidence="1">TG3544</strain>
    </source>
</reference>
<organism evidence="1 2">
    <name type="scientific">Sphaerodactylus townsendi</name>
    <dbReference type="NCBI Taxonomy" id="933632"/>
    <lineage>
        <taxon>Eukaryota</taxon>
        <taxon>Metazoa</taxon>
        <taxon>Chordata</taxon>
        <taxon>Craniata</taxon>
        <taxon>Vertebrata</taxon>
        <taxon>Euteleostomi</taxon>
        <taxon>Lepidosauria</taxon>
        <taxon>Squamata</taxon>
        <taxon>Bifurcata</taxon>
        <taxon>Gekkota</taxon>
        <taxon>Sphaerodactylidae</taxon>
        <taxon>Sphaerodactylus</taxon>
    </lineage>
</organism>
<name>A0ACB8E6C1_9SAUR</name>
<gene>
    <name evidence="1" type="ORF">K3G42_008483</name>
</gene>
<dbReference type="EMBL" id="CM037630">
    <property type="protein sequence ID" value="KAH7987631.1"/>
    <property type="molecule type" value="Genomic_DNA"/>
</dbReference>
<keyword evidence="2" id="KW-1185">Reference proteome</keyword>
<comment type="caution">
    <text evidence="1">The sequence shown here is derived from an EMBL/GenBank/DDBJ whole genome shotgun (WGS) entry which is preliminary data.</text>
</comment>
<protein>
    <submittedName>
        <fullName evidence="1">Uncharacterized protein</fullName>
    </submittedName>
</protein>
<evidence type="ECO:0000313" key="1">
    <source>
        <dbReference type="EMBL" id="KAH7987631.1"/>
    </source>
</evidence>
<proteinExistence type="predicted"/>